<dbReference type="Gene3D" id="4.10.490.20">
    <property type="match status" value="1"/>
</dbReference>
<gene>
    <name evidence="1" type="ORF">SAMN04487931_102379</name>
</gene>
<evidence type="ECO:0000313" key="2">
    <source>
        <dbReference type="Proteomes" id="UP000199608"/>
    </source>
</evidence>
<dbReference type="EMBL" id="FNLL01000002">
    <property type="protein sequence ID" value="SDT88541.1"/>
    <property type="molecule type" value="Genomic_DNA"/>
</dbReference>
<keyword evidence="2" id="KW-1185">Reference proteome</keyword>
<protein>
    <recommendedName>
        <fullName evidence="3">Benzylsuccinate synthase</fullName>
    </recommendedName>
</protein>
<proteinExistence type="predicted"/>
<dbReference type="AlphaFoldDB" id="A0A1H2E0B0"/>
<reference evidence="2" key="1">
    <citation type="submission" date="2016-10" db="EMBL/GenBank/DDBJ databases">
        <authorList>
            <person name="Varghese N."/>
            <person name="Submissions S."/>
        </authorList>
    </citation>
    <scope>NUCLEOTIDE SEQUENCE [LARGE SCALE GENOMIC DNA]</scope>
    <source>
        <strain evidence="2">DSM 3384</strain>
    </source>
</reference>
<dbReference type="Proteomes" id="UP000199608">
    <property type="component" value="Unassembled WGS sequence"/>
</dbReference>
<accession>A0A1H2E0B0</accession>
<dbReference type="RefSeq" id="WP_092230835.1">
    <property type="nucleotide sequence ID" value="NZ_FNLL01000002.1"/>
</dbReference>
<dbReference type="InterPro" id="IPR053760">
    <property type="entry name" value="BSS-like_sf"/>
</dbReference>
<evidence type="ECO:0008006" key="3">
    <source>
        <dbReference type="Google" id="ProtNLM"/>
    </source>
</evidence>
<evidence type="ECO:0000313" key="1">
    <source>
        <dbReference type="EMBL" id="SDT88541.1"/>
    </source>
</evidence>
<sequence length="68" mass="7507">MPTCKECKFVTPSPTGDPSTGVCLVERMQLADSQQTNTAIKGKMVKKNQEACDKFEAGESWKDIKNLL</sequence>
<organism evidence="1 2">
    <name type="scientific">Desulfobacula phenolica</name>
    <dbReference type="NCBI Taxonomy" id="90732"/>
    <lineage>
        <taxon>Bacteria</taxon>
        <taxon>Pseudomonadati</taxon>
        <taxon>Thermodesulfobacteriota</taxon>
        <taxon>Desulfobacteria</taxon>
        <taxon>Desulfobacterales</taxon>
        <taxon>Desulfobacteraceae</taxon>
        <taxon>Desulfobacula</taxon>
    </lineage>
</organism>
<name>A0A1H2E0B0_9BACT</name>